<keyword evidence="4" id="KW-1185">Reference proteome</keyword>
<dbReference type="OrthoDB" id="4062651at2759"/>
<dbReference type="GO" id="GO:0004674">
    <property type="term" value="F:protein serine/threonine kinase activity"/>
    <property type="evidence" value="ECO:0007669"/>
    <property type="project" value="TreeGrafter"/>
</dbReference>
<dbReference type="SMART" id="SM00671">
    <property type="entry name" value="SEL1"/>
    <property type="match status" value="3"/>
</dbReference>
<dbReference type="InterPro" id="IPR036537">
    <property type="entry name" value="Adaptor_Cbl_N_dom_sf"/>
</dbReference>
<dbReference type="InterPro" id="IPR011990">
    <property type="entry name" value="TPR-like_helical_dom_sf"/>
</dbReference>
<feature type="coiled-coil region" evidence="1">
    <location>
        <begin position="55"/>
        <end position="82"/>
    </location>
</feature>
<name>A0A397IIP6_9GLOM</name>
<dbReference type="PANTHER" id="PTHR44329">
    <property type="entry name" value="SERINE/THREONINE-PROTEIN KINASE TNNI3K-RELATED"/>
    <property type="match status" value="1"/>
</dbReference>
<evidence type="ECO:0000313" key="3">
    <source>
        <dbReference type="EMBL" id="RHZ75869.1"/>
    </source>
</evidence>
<dbReference type="PROSITE" id="PS50011">
    <property type="entry name" value="PROTEIN_KINASE_DOM"/>
    <property type="match status" value="1"/>
</dbReference>
<dbReference type="Pfam" id="PF07714">
    <property type="entry name" value="PK_Tyr_Ser-Thr"/>
    <property type="match status" value="1"/>
</dbReference>
<comment type="caution">
    <text evidence="3">The sequence shown here is derived from an EMBL/GenBank/DDBJ whole genome shotgun (WGS) entry which is preliminary data.</text>
</comment>
<accession>A0A397IIP6</accession>
<dbReference type="Gene3D" id="1.20.930.20">
    <property type="entry name" value="Adaptor protein Cbl, N-terminal domain"/>
    <property type="match status" value="2"/>
</dbReference>
<dbReference type="Gene3D" id="1.10.510.10">
    <property type="entry name" value="Transferase(Phosphotransferase) domain 1"/>
    <property type="match status" value="1"/>
</dbReference>
<dbReference type="InterPro" id="IPR000719">
    <property type="entry name" value="Prot_kinase_dom"/>
</dbReference>
<proteinExistence type="predicted"/>
<dbReference type="CDD" id="cd21037">
    <property type="entry name" value="MLKL_NTD"/>
    <property type="match status" value="2"/>
</dbReference>
<evidence type="ECO:0000256" key="1">
    <source>
        <dbReference type="SAM" id="Coils"/>
    </source>
</evidence>
<dbReference type="InterPro" id="IPR054000">
    <property type="entry name" value="MLKL_N"/>
</dbReference>
<evidence type="ECO:0000313" key="4">
    <source>
        <dbReference type="Proteomes" id="UP000266861"/>
    </source>
</evidence>
<protein>
    <recommendedName>
        <fullName evidence="2">Protein kinase domain-containing protein</fullName>
    </recommendedName>
</protein>
<dbReference type="SUPFAM" id="SSF81901">
    <property type="entry name" value="HCP-like"/>
    <property type="match status" value="1"/>
</dbReference>
<dbReference type="InterPro" id="IPR051681">
    <property type="entry name" value="Ser/Thr_Kinases-Pseudokinases"/>
</dbReference>
<reference evidence="3 4" key="1">
    <citation type="submission" date="2018-08" db="EMBL/GenBank/DDBJ databases">
        <title>Genome and evolution of the arbuscular mycorrhizal fungus Diversispora epigaea (formerly Glomus versiforme) and its bacterial endosymbionts.</title>
        <authorList>
            <person name="Sun X."/>
            <person name="Fei Z."/>
            <person name="Harrison M."/>
        </authorList>
    </citation>
    <scope>NUCLEOTIDE SEQUENCE [LARGE SCALE GENOMIC DNA]</scope>
    <source>
        <strain evidence="3 4">IT104</strain>
    </source>
</reference>
<keyword evidence="1" id="KW-0175">Coiled coil</keyword>
<dbReference type="GO" id="GO:0007166">
    <property type="term" value="P:cell surface receptor signaling pathway"/>
    <property type="evidence" value="ECO:0007669"/>
    <property type="project" value="InterPro"/>
</dbReference>
<dbReference type="InterPro" id="IPR006597">
    <property type="entry name" value="Sel1-like"/>
</dbReference>
<dbReference type="InterPro" id="IPR059179">
    <property type="entry name" value="MLKL-like_MCAfunc"/>
</dbReference>
<dbReference type="Gene3D" id="1.25.40.10">
    <property type="entry name" value="Tetratricopeptide repeat domain"/>
    <property type="match status" value="1"/>
</dbReference>
<dbReference type="STRING" id="1348612.A0A397IIP6"/>
<dbReference type="Proteomes" id="UP000266861">
    <property type="component" value="Unassembled WGS sequence"/>
</dbReference>
<dbReference type="EMBL" id="PQFF01000196">
    <property type="protein sequence ID" value="RHZ75869.1"/>
    <property type="molecule type" value="Genomic_DNA"/>
</dbReference>
<feature type="domain" description="Protein kinase" evidence="2">
    <location>
        <begin position="419"/>
        <end position="680"/>
    </location>
</feature>
<dbReference type="Pfam" id="PF08238">
    <property type="entry name" value="Sel1"/>
    <property type="match status" value="2"/>
</dbReference>
<dbReference type="InterPro" id="IPR001245">
    <property type="entry name" value="Ser-Thr/Tyr_kinase_cat_dom"/>
</dbReference>
<evidence type="ECO:0000259" key="2">
    <source>
        <dbReference type="PROSITE" id="PS50011"/>
    </source>
</evidence>
<dbReference type="GO" id="GO:0005524">
    <property type="term" value="F:ATP binding"/>
    <property type="evidence" value="ECO:0007669"/>
    <property type="project" value="InterPro"/>
</dbReference>
<sequence>MSDEVITGSKSDIFKISMTIGEVVKPFMPLIESVTIVISEIMIVYETVQYNKKICNSLMDRVNAAETAVKTLKRRQAENEKNFRNQEYYKSFIRFVDIMKQIKKFIVDISNLHKYQKFLYSGSVRDKFDSLAKDFDIVMIELHFTMAVANEEQRKIDQSALESDIVDMTKKMSIQAIGSNLNIAKSILGAFGEAAVAIPFVPLIGAVTLVISEIIKVYETVQYNKKICYSLMNRVNAALTAIKTLKRRKTENEKNFRKQEYYQSFIRFIDIMKRIKKLMLDVSNLRGYQRFVHSGSVKSRFDSLANDFDVVMTELRFTMAVANYEQIRIDQFALESDIADTTKINEEQSRIDQFALESDFVEMTKFLERIEGGITDQNQKINTILQEVTLMQGKLDNLDSSDNNIKADKIKSTELNDPLTSKATDRRGKNSRIIKKIYKNIEVACKPIDSKEAAKIQGQLAILGKLQGSPNIIRFYGLSYTENSEVMVFEWAGYGSLRELYCKFDIAWHGKVQIALAICRGLIFLHSCDILHHDIRCAHILMTTELVPKIAKFNYFRTATSPTIDMKDVTDVMHWMAPEKLRDSAKHHVPYTFKCEIFSFGMLLWELVFEKIPYEKWDIFKIKDHVLAGNREKITFGKAEPDVRKIQKGLAKIIMSAWQGDPAIRASLQNIFINLDHLYNKYCTGKETVPKLLPDKELDLDGSASISRSELPDIDVDFNIDEQTPKIPQIISLEEGIAAHRKGEHAKAWDCFVSHADLDNALAKYWKGYYLWEGIEVEKDRKQARELFKDAADDEIADAQLRYAISFVNNPPVKFDRDIFLKYLTKAADNNNPTAQFNLGDVYLNGKLEQKKDEELGKKYLRLAALNNQHKAKELLKKIGCNF</sequence>
<dbReference type="InterPro" id="IPR011009">
    <property type="entry name" value="Kinase-like_dom_sf"/>
</dbReference>
<dbReference type="Pfam" id="PF22215">
    <property type="entry name" value="MLKL_N"/>
    <property type="match status" value="2"/>
</dbReference>
<dbReference type="AlphaFoldDB" id="A0A397IIP6"/>
<organism evidence="3 4">
    <name type="scientific">Diversispora epigaea</name>
    <dbReference type="NCBI Taxonomy" id="1348612"/>
    <lineage>
        <taxon>Eukaryota</taxon>
        <taxon>Fungi</taxon>
        <taxon>Fungi incertae sedis</taxon>
        <taxon>Mucoromycota</taxon>
        <taxon>Glomeromycotina</taxon>
        <taxon>Glomeromycetes</taxon>
        <taxon>Diversisporales</taxon>
        <taxon>Diversisporaceae</taxon>
        <taxon>Diversispora</taxon>
    </lineage>
</organism>
<dbReference type="SUPFAM" id="SSF56112">
    <property type="entry name" value="Protein kinase-like (PK-like)"/>
    <property type="match status" value="1"/>
</dbReference>
<gene>
    <name evidence="3" type="ORF">Glove_209g135</name>
</gene>